<dbReference type="AlphaFoldDB" id="A0A0D3KU32"/>
<evidence type="ECO:0000313" key="6">
    <source>
        <dbReference type="EnsemblProtists" id="EOD39267"/>
    </source>
</evidence>
<dbReference type="GeneID" id="17258588"/>
<dbReference type="HOGENOM" id="CLU_065464_1_2_1"/>
<organism evidence="6 7">
    <name type="scientific">Emiliania huxleyi (strain CCMP1516)</name>
    <dbReference type="NCBI Taxonomy" id="280463"/>
    <lineage>
        <taxon>Eukaryota</taxon>
        <taxon>Haptista</taxon>
        <taxon>Haptophyta</taxon>
        <taxon>Prymnesiophyceae</taxon>
        <taxon>Isochrysidales</taxon>
        <taxon>Noelaerhabdaceae</taxon>
        <taxon>Emiliania</taxon>
    </lineage>
</organism>
<dbReference type="PROSITE" id="PS00525">
    <property type="entry name" value="RIBOSOMAL_L6_1"/>
    <property type="match status" value="1"/>
</dbReference>
<evidence type="ECO:0000256" key="4">
    <source>
        <dbReference type="RuleBase" id="RU003869"/>
    </source>
</evidence>
<name>A0A0D3KU32_EMIH1</name>
<dbReference type="KEGG" id="ehx:EMIHUDRAFT_70027"/>
<dbReference type="STRING" id="2903.R1BQM7"/>
<dbReference type="PANTHER" id="PTHR11655:SF14">
    <property type="entry name" value="LARGE RIBOSOMAL SUBUNIT PROTEIN UL6M"/>
    <property type="match status" value="1"/>
</dbReference>
<dbReference type="SUPFAM" id="SSF56053">
    <property type="entry name" value="Ribosomal protein L6"/>
    <property type="match status" value="2"/>
</dbReference>
<dbReference type="RefSeq" id="XP_005764822.1">
    <property type="nucleotide sequence ID" value="XM_005764765.1"/>
</dbReference>
<evidence type="ECO:0000256" key="1">
    <source>
        <dbReference type="ARBA" id="ARBA00009356"/>
    </source>
</evidence>
<dbReference type="Proteomes" id="UP000013827">
    <property type="component" value="Unassembled WGS sequence"/>
</dbReference>
<dbReference type="GO" id="GO:0019843">
    <property type="term" value="F:rRNA binding"/>
    <property type="evidence" value="ECO:0007669"/>
    <property type="project" value="InterPro"/>
</dbReference>
<evidence type="ECO:0000256" key="2">
    <source>
        <dbReference type="ARBA" id="ARBA00022980"/>
    </source>
</evidence>
<dbReference type="EnsemblProtists" id="EOD39267">
    <property type="protein sequence ID" value="EOD39267"/>
    <property type="gene ID" value="EMIHUDRAFT_70027"/>
</dbReference>
<dbReference type="InterPro" id="IPR000702">
    <property type="entry name" value="Ribosomal_uL6-like"/>
</dbReference>
<dbReference type="PANTHER" id="PTHR11655">
    <property type="entry name" value="60S/50S RIBOSOMAL PROTEIN L6/L9"/>
    <property type="match status" value="1"/>
</dbReference>
<evidence type="ECO:0000256" key="3">
    <source>
        <dbReference type="ARBA" id="ARBA00023274"/>
    </source>
</evidence>
<dbReference type="InterPro" id="IPR002358">
    <property type="entry name" value="Ribosomal_uL6_CS"/>
</dbReference>
<accession>A0A0D3KU32</accession>
<dbReference type="KEGG" id="ehx:EMIHUDRAFT_67110"/>
<dbReference type="InterPro" id="IPR019906">
    <property type="entry name" value="Ribosomal_uL6_bac-type"/>
</dbReference>
<dbReference type="Gene3D" id="3.90.930.12">
    <property type="entry name" value="Ribosomal protein L6, alpha-beta domain"/>
    <property type="match status" value="2"/>
</dbReference>
<dbReference type="InterPro" id="IPR020040">
    <property type="entry name" value="Ribosomal_uL6_a/b-dom"/>
</dbReference>
<evidence type="ECO:0000313" key="7">
    <source>
        <dbReference type="Proteomes" id="UP000013827"/>
    </source>
</evidence>
<evidence type="ECO:0000259" key="5">
    <source>
        <dbReference type="Pfam" id="PF00347"/>
    </source>
</evidence>
<protein>
    <recommendedName>
        <fullName evidence="5">Large ribosomal subunit protein uL6 alpha-beta domain-containing protein</fullName>
    </recommendedName>
</protein>
<reference evidence="7" key="1">
    <citation type="journal article" date="2013" name="Nature">
        <title>Pan genome of the phytoplankton Emiliania underpins its global distribution.</title>
        <authorList>
            <person name="Read B.A."/>
            <person name="Kegel J."/>
            <person name="Klute M.J."/>
            <person name="Kuo A."/>
            <person name="Lefebvre S.C."/>
            <person name="Maumus F."/>
            <person name="Mayer C."/>
            <person name="Miller J."/>
            <person name="Monier A."/>
            <person name="Salamov A."/>
            <person name="Young J."/>
            <person name="Aguilar M."/>
            <person name="Claverie J.M."/>
            <person name="Frickenhaus S."/>
            <person name="Gonzalez K."/>
            <person name="Herman E.K."/>
            <person name="Lin Y.C."/>
            <person name="Napier J."/>
            <person name="Ogata H."/>
            <person name="Sarno A.F."/>
            <person name="Shmutz J."/>
            <person name="Schroeder D."/>
            <person name="de Vargas C."/>
            <person name="Verret F."/>
            <person name="von Dassow P."/>
            <person name="Valentin K."/>
            <person name="Van de Peer Y."/>
            <person name="Wheeler G."/>
            <person name="Dacks J.B."/>
            <person name="Delwiche C.F."/>
            <person name="Dyhrman S.T."/>
            <person name="Glockner G."/>
            <person name="John U."/>
            <person name="Richards T."/>
            <person name="Worden A.Z."/>
            <person name="Zhang X."/>
            <person name="Grigoriev I.V."/>
            <person name="Allen A.E."/>
            <person name="Bidle K."/>
            <person name="Borodovsky M."/>
            <person name="Bowler C."/>
            <person name="Brownlee C."/>
            <person name="Cock J.M."/>
            <person name="Elias M."/>
            <person name="Gladyshev V.N."/>
            <person name="Groth M."/>
            <person name="Guda C."/>
            <person name="Hadaegh A."/>
            <person name="Iglesias-Rodriguez M.D."/>
            <person name="Jenkins J."/>
            <person name="Jones B.M."/>
            <person name="Lawson T."/>
            <person name="Leese F."/>
            <person name="Lindquist E."/>
            <person name="Lobanov A."/>
            <person name="Lomsadze A."/>
            <person name="Malik S.B."/>
            <person name="Marsh M.E."/>
            <person name="Mackinder L."/>
            <person name="Mock T."/>
            <person name="Mueller-Roeber B."/>
            <person name="Pagarete A."/>
            <person name="Parker M."/>
            <person name="Probert I."/>
            <person name="Quesneville H."/>
            <person name="Raines C."/>
            <person name="Rensing S.A."/>
            <person name="Riano-Pachon D.M."/>
            <person name="Richier S."/>
            <person name="Rokitta S."/>
            <person name="Shiraiwa Y."/>
            <person name="Soanes D.M."/>
            <person name="van der Giezen M."/>
            <person name="Wahlund T.M."/>
            <person name="Williams B."/>
            <person name="Wilson W."/>
            <person name="Wolfe G."/>
            <person name="Wurch L.L."/>
        </authorList>
    </citation>
    <scope>NUCLEOTIDE SEQUENCE</scope>
</reference>
<dbReference type="EnsemblProtists" id="EOD12393">
    <property type="protein sequence ID" value="EOD12393"/>
    <property type="gene ID" value="EMIHUDRAFT_67110"/>
</dbReference>
<dbReference type="eggNOG" id="KOG3254">
    <property type="taxonomic scope" value="Eukaryota"/>
</dbReference>
<dbReference type="Pfam" id="PF00347">
    <property type="entry name" value="Ribosomal_L6"/>
    <property type="match status" value="1"/>
</dbReference>
<proteinExistence type="inferred from homology"/>
<keyword evidence="2 4" id="KW-0689">Ribosomal protein</keyword>
<reference evidence="6" key="2">
    <citation type="submission" date="2024-10" db="UniProtKB">
        <authorList>
            <consortium name="EnsemblProtists"/>
        </authorList>
    </citation>
    <scope>IDENTIFICATION</scope>
</reference>
<dbReference type="OMA" id="RERHGLC"/>
<dbReference type="PaxDb" id="2903-EOD12393"/>
<comment type="similarity">
    <text evidence="1 4">Belongs to the universal ribosomal protein uL6 family.</text>
</comment>
<sequence>MSRIGRVPVKLPEAVSVRAFGTPHRVVVNGPLGEIAVPVHSFVDVAQPDAETLQVSAKCGGTTRLGKTMWGTTKSYIANAVRGVSQGFRKDLELQGVGFRARIEKADGALYPVETLVLRLGFTNELQLPVPPGIEISCPTQTTIAVFGFRKRQVGMVAAQIRRFRPPDAYKGKGVRYVDEVVRLKPGKRR</sequence>
<dbReference type="InterPro" id="IPR036789">
    <property type="entry name" value="Ribosomal_uL6-like_a/b-dom_sf"/>
</dbReference>
<dbReference type="PRINTS" id="PR00059">
    <property type="entry name" value="RIBOSOMALL6"/>
</dbReference>
<dbReference type="GeneID" id="17284537"/>
<feature type="domain" description="Large ribosomal subunit protein uL6 alpha-beta" evidence="5">
    <location>
        <begin position="98"/>
        <end position="177"/>
    </location>
</feature>
<keyword evidence="3 4" id="KW-0687">Ribonucleoprotein</keyword>
<dbReference type="GO" id="GO:0003735">
    <property type="term" value="F:structural constituent of ribosome"/>
    <property type="evidence" value="ECO:0007669"/>
    <property type="project" value="InterPro"/>
</dbReference>
<keyword evidence="7" id="KW-1185">Reference proteome</keyword>
<dbReference type="RefSeq" id="XP_005791696.1">
    <property type="nucleotide sequence ID" value="XM_005791639.1"/>
</dbReference>
<dbReference type="GO" id="GO:0002181">
    <property type="term" value="P:cytoplasmic translation"/>
    <property type="evidence" value="ECO:0007669"/>
    <property type="project" value="TreeGrafter"/>
</dbReference>
<dbReference type="GO" id="GO:0022625">
    <property type="term" value="C:cytosolic large ribosomal subunit"/>
    <property type="evidence" value="ECO:0007669"/>
    <property type="project" value="TreeGrafter"/>
</dbReference>
<dbReference type="PIRSF" id="PIRSF002162">
    <property type="entry name" value="Ribosomal_L6"/>
    <property type="match status" value="1"/>
</dbReference>